<evidence type="ECO:0000259" key="2">
    <source>
        <dbReference type="PROSITE" id="PS50914"/>
    </source>
</evidence>
<keyword evidence="4" id="KW-1185">Reference proteome</keyword>
<name>A0ABT2VN70_9ALTE</name>
<dbReference type="SMART" id="SM00749">
    <property type="entry name" value="BON"/>
    <property type="match status" value="2"/>
</dbReference>
<feature type="chain" id="PRO_5045645756" evidence="1">
    <location>
        <begin position="23"/>
        <end position="186"/>
    </location>
</feature>
<dbReference type="Proteomes" id="UP001209257">
    <property type="component" value="Unassembled WGS sequence"/>
</dbReference>
<keyword evidence="1" id="KW-0732">Signal</keyword>
<dbReference type="Pfam" id="PF04972">
    <property type="entry name" value="BON"/>
    <property type="match status" value="2"/>
</dbReference>
<evidence type="ECO:0000256" key="1">
    <source>
        <dbReference type="SAM" id="SignalP"/>
    </source>
</evidence>
<dbReference type="Gene3D" id="3.30.1340.30">
    <property type="match status" value="2"/>
</dbReference>
<dbReference type="InterPro" id="IPR051686">
    <property type="entry name" value="Lipoprotein_DolP"/>
</dbReference>
<feature type="domain" description="BON" evidence="2">
    <location>
        <begin position="118"/>
        <end position="186"/>
    </location>
</feature>
<feature type="signal peptide" evidence="1">
    <location>
        <begin position="1"/>
        <end position="22"/>
    </location>
</feature>
<dbReference type="RefSeq" id="WP_262992108.1">
    <property type="nucleotide sequence ID" value="NZ_JAOTJC010000004.1"/>
</dbReference>
<dbReference type="InterPro" id="IPR007055">
    <property type="entry name" value="BON_dom"/>
</dbReference>
<dbReference type="PANTHER" id="PTHR34606">
    <property type="entry name" value="BON DOMAIN-CONTAINING PROTEIN"/>
    <property type="match status" value="1"/>
</dbReference>
<dbReference type="PROSITE" id="PS50914">
    <property type="entry name" value="BON"/>
    <property type="match status" value="2"/>
</dbReference>
<proteinExistence type="predicted"/>
<evidence type="ECO:0000313" key="4">
    <source>
        <dbReference type="Proteomes" id="UP001209257"/>
    </source>
</evidence>
<comment type="caution">
    <text evidence="3">The sequence shown here is derived from an EMBL/GenBank/DDBJ whole genome shotgun (WGS) entry which is preliminary data.</text>
</comment>
<protein>
    <submittedName>
        <fullName evidence="3">BON domain-containing protein</fullName>
    </submittedName>
</protein>
<sequence>MTRFLSVSATIAALALSSPVLADSQGNKWKASARDAWIDGKAEATLLFNGQLNTFDINTDVRDGIVILTGKVDSEVDKALATELVKSLEGVKSVDNRLSVITPDDFDGDWDAFTRDLQDAKVVTVIKTRLLLEDQLSGTDIEVQAKQGIVTLSGTVRSNSERDLAIAIAKNTDDVDDVVSELSIDG</sequence>
<organism evidence="3 4">
    <name type="scientific">Alteromonas salexigens</name>
    <dbReference type="NCBI Taxonomy" id="2982530"/>
    <lineage>
        <taxon>Bacteria</taxon>
        <taxon>Pseudomonadati</taxon>
        <taxon>Pseudomonadota</taxon>
        <taxon>Gammaproteobacteria</taxon>
        <taxon>Alteromonadales</taxon>
        <taxon>Alteromonadaceae</taxon>
        <taxon>Alteromonas/Salinimonas group</taxon>
        <taxon>Alteromonas</taxon>
    </lineage>
</organism>
<evidence type="ECO:0000313" key="3">
    <source>
        <dbReference type="EMBL" id="MCU7553409.1"/>
    </source>
</evidence>
<dbReference type="PANTHER" id="PTHR34606:SF15">
    <property type="entry name" value="BON DOMAIN-CONTAINING PROTEIN"/>
    <property type="match status" value="1"/>
</dbReference>
<dbReference type="EMBL" id="JAOTJC010000004">
    <property type="protein sequence ID" value="MCU7553409.1"/>
    <property type="molecule type" value="Genomic_DNA"/>
</dbReference>
<feature type="domain" description="BON" evidence="2">
    <location>
        <begin position="34"/>
        <end position="102"/>
    </location>
</feature>
<gene>
    <name evidence="3" type="ORF">OCL06_02215</name>
</gene>
<accession>A0ABT2VN70</accession>
<reference evidence="4" key="1">
    <citation type="submission" date="2023-07" db="EMBL/GenBank/DDBJ databases">
        <title>Study on multiphase classification of strain Alteromonas salexigens isolated from the Yellow Sea.</title>
        <authorList>
            <person name="Sun L."/>
        </authorList>
    </citation>
    <scope>NUCLEOTIDE SEQUENCE [LARGE SCALE GENOMIC DNA]</scope>
    <source>
        <strain evidence="4">ASW11-19</strain>
    </source>
</reference>
<dbReference type="InterPro" id="IPR014004">
    <property type="entry name" value="Transpt-assoc_nodulatn_dom_bac"/>
</dbReference>